<dbReference type="SFLD" id="SFLDF00562">
    <property type="entry name" value="HemN-like__clustered_with_heat"/>
    <property type="match status" value="1"/>
</dbReference>
<keyword evidence="2" id="KW-0411">Iron-sulfur</keyword>
<evidence type="ECO:0000259" key="3">
    <source>
        <dbReference type="PROSITE" id="PS51918"/>
    </source>
</evidence>
<comment type="function">
    <text evidence="2">Probably acts as a heme chaperone, transferring heme to an unknown acceptor. Binds one molecule of heme per monomer, possibly covalently. Binds 1 [4Fe-4S] cluster. The cluster is coordinated with 3 cysteines and an exchangeable S-adenosyl-L-methionine.</text>
</comment>
<dbReference type="SMART" id="SM00729">
    <property type="entry name" value="Elp3"/>
    <property type="match status" value="1"/>
</dbReference>
<organism evidence="4 5">
    <name type="scientific">Ancylomarina longa</name>
    <dbReference type="NCBI Taxonomy" id="2487017"/>
    <lineage>
        <taxon>Bacteria</taxon>
        <taxon>Pseudomonadati</taxon>
        <taxon>Bacteroidota</taxon>
        <taxon>Bacteroidia</taxon>
        <taxon>Marinilabiliales</taxon>
        <taxon>Marinifilaceae</taxon>
        <taxon>Ancylomarina</taxon>
    </lineage>
</organism>
<evidence type="ECO:0000256" key="2">
    <source>
        <dbReference type="RuleBase" id="RU364116"/>
    </source>
</evidence>
<sequence length="386" mass="45289">MSGVYIHIPFCKQLCHYCAFHKSISLQAMDEMLDCLKMELKIRKDYLQDKTISTIYFGGGTPSVYPVKQIESLIETISKYWNIEADAEITIEANPDDLQPNYLKNLAASPINRLSVGIQSFHDEDLILMNRRHTGREAFDAILRAQDYGFDNISVDQIYGVPGLTMEKWQQNLQQVFDLNIQHISSYHLMYDPNTIFTRKLEEGQLQELDEEESFDQFKYLLEKARENGFIHYEISNFCKEGYISRHNSSYWLQQPYLGIGPSAHSYNLNEREWNIANNHKYMRAIQEHQIFSEKEALSFSDRFNDFVLTTLRTYWGMNLEKVRQSFGEEIYRHCSTKAKKYLQSEHLRQEGDAIILTDKGVFVSNDIMSDFFWINEEKEDAKTTI</sequence>
<dbReference type="AlphaFoldDB" id="A0A434AWK0"/>
<name>A0A434AWK0_9BACT</name>
<dbReference type="Pfam" id="PF06969">
    <property type="entry name" value="HemN_C"/>
    <property type="match status" value="1"/>
</dbReference>
<comment type="similarity">
    <text evidence="1">Belongs to the anaerobic coproporphyrinogen-III oxidase family. HemW subfamily.</text>
</comment>
<dbReference type="InterPro" id="IPR007197">
    <property type="entry name" value="rSAM"/>
</dbReference>
<keyword evidence="2" id="KW-0408">Iron</keyword>
<dbReference type="NCBIfam" id="TIGR00539">
    <property type="entry name" value="hemN_rel"/>
    <property type="match status" value="1"/>
</dbReference>
<dbReference type="GO" id="GO:0004109">
    <property type="term" value="F:coproporphyrinogen oxidase activity"/>
    <property type="evidence" value="ECO:0007669"/>
    <property type="project" value="InterPro"/>
</dbReference>
<dbReference type="EMBL" id="RJJX01000006">
    <property type="protein sequence ID" value="RUT78853.1"/>
    <property type="molecule type" value="Genomic_DNA"/>
</dbReference>
<dbReference type="PROSITE" id="PS51918">
    <property type="entry name" value="RADICAL_SAM"/>
    <property type="match status" value="1"/>
</dbReference>
<keyword evidence="2" id="KW-0004">4Fe-4S</keyword>
<dbReference type="OrthoDB" id="9808022at2"/>
<dbReference type="SFLD" id="SFLDF00288">
    <property type="entry name" value="HemN-like__clustered_with_nucl"/>
    <property type="match status" value="1"/>
</dbReference>
<keyword evidence="2" id="KW-0143">Chaperone</keyword>
<reference evidence="4 5" key="1">
    <citation type="submission" date="2018-11" db="EMBL/GenBank/DDBJ databases">
        <title>Parancylomarina longa gen. nov., sp. nov., isolated from sediments of southern Okinawa.</title>
        <authorList>
            <person name="Fu T."/>
        </authorList>
    </citation>
    <scope>NUCLEOTIDE SEQUENCE [LARGE SCALE GENOMIC DNA]</scope>
    <source>
        <strain evidence="4 5">T3-2 S1-C</strain>
    </source>
</reference>
<evidence type="ECO:0000256" key="1">
    <source>
        <dbReference type="ARBA" id="ARBA00006100"/>
    </source>
</evidence>
<comment type="subcellular location">
    <subcellularLocation>
        <location evidence="2">Cytoplasm</location>
    </subcellularLocation>
</comment>
<keyword evidence="5" id="KW-1185">Reference proteome</keyword>
<dbReference type="InterPro" id="IPR004559">
    <property type="entry name" value="HemW-like"/>
</dbReference>
<dbReference type="GO" id="GO:0006779">
    <property type="term" value="P:porphyrin-containing compound biosynthetic process"/>
    <property type="evidence" value="ECO:0007669"/>
    <property type="project" value="InterPro"/>
</dbReference>
<feature type="domain" description="Radical SAM core" evidence="3">
    <location>
        <begin position="1"/>
        <end position="231"/>
    </location>
</feature>
<dbReference type="PANTHER" id="PTHR13932">
    <property type="entry name" value="COPROPORPHYRINIGEN III OXIDASE"/>
    <property type="match status" value="1"/>
</dbReference>
<proteinExistence type="inferred from homology"/>
<dbReference type="SFLD" id="SFLDG01065">
    <property type="entry name" value="anaerobic_coproporphyrinogen-I"/>
    <property type="match status" value="1"/>
</dbReference>
<protein>
    <recommendedName>
        <fullName evidence="2">Heme chaperone HemW</fullName>
    </recommendedName>
</protein>
<dbReference type="InterPro" id="IPR034505">
    <property type="entry name" value="Coproporphyrinogen-III_oxidase"/>
</dbReference>
<dbReference type="Gene3D" id="3.80.30.20">
    <property type="entry name" value="tm_1862 like domain"/>
    <property type="match status" value="1"/>
</dbReference>
<dbReference type="RefSeq" id="WP_127343254.1">
    <property type="nucleotide sequence ID" value="NZ_RJJX01000006.1"/>
</dbReference>
<dbReference type="GO" id="GO:0051539">
    <property type="term" value="F:4 iron, 4 sulfur cluster binding"/>
    <property type="evidence" value="ECO:0007669"/>
    <property type="project" value="UniProtKB-UniRule"/>
</dbReference>
<dbReference type="GO" id="GO:0005737">
    <property type="term" value="C:cytoplasm"/>
    <property type="evidence" value="ECO:0007669"/>
    <property type="project" value="UniProtKB-SubCell"/>
</dbReference>
<dbReference type="InterPro" id="IPR023404">
    <property type="entry name" value="rSAM_horseshoe"/>
</dbReference>
<evidence type="ECO:0000313" key="5">
    <source>
        <dbReference type="Proteomes" id="UP000282985"/>
    </source>
</evidence>
<keyword evidence="2" id="KW-0479">Metal-binding</keyword>
<dbReference type="InterPro" id="IPR010723">
    <property type="entry name" value="HemN_C"/>
</dbReference>
<dbReference type="Pfam" id="PF04055">
    <property type="entry name" value="Radical_SAM"/>
    <property type="match status" value="1"/>
</dbReference>
<keyword evidence="2" id="KW-0949">S-adenosyl-L-methionine</keyword>
<accession>A0A434AWK0</accession>
<dbReference type="InterPro" id="IPR058240">
    <property type="entry name" value="rSAM_sf"/>
</dbReference>
<dbReference type="SUPFAM" id="SSF102114">
    <property type="entry name" value="Radical SAM enzymes"/>
    <property type="match status" value="1"/>
</dbReference>
<dbReference type="PANTHER" id="PTHR13932:SF5">
    <property type="entry name" value="RADICAL S-ADENOSYL METHIONINE DOMAIN-CONTAINING PROTEIN 1, MITOCHONDRIAL"/>
    <property type="match status" value="1"/>
</dbReference>
<dbReference type="InterPro" id="IPR006638">
    <property type="entry name" value="Elp3/MiaA/NifB-like_rSAM"/>
</dbReference>
<keyword evidence="2" id="KW-0963">Cytoplasm</keyword>
<dbReference type="Proteomes" id="UP000282985">
    <property type="component" value="Unassembled WGS sequence"/>
</dbReference>
<gene>
    <name evidence="4" type="primary">hemW</name>
    <name evidence="4" type="ORF">DLK05_06900</name>
</gene>
<keyword evidence="2" id="KW-0349">Heme</keyword>
<evidence type="ECO:0000313" key="4">
    <source>
        <dbReference type="EMBL" id="RUT78853.1"/>
    </source>
</evidence>
<comment type="caution">
    <text evidence="4">The sequence shown here is derived from an EMBL/GenBank/DDBJ whole genome shotgun (WGS) entry which is preliminary data.</text>
</comment>
<dbReference type="GO" id="GO:0046872">
    <property type="term" value="F:metal ion binding"/>
    <property type="evidence" value="ECO:0007669"/>
    <property type="project" value="UniProtKB-UniRule"/>
</dbReference>
<dbReference type="SFLD" id="SFLDS00029">
    <property type="entry name" value="Radical_SAM"/>
    <property type="match status" value="1"/>
</dbReference>